<feature type="transmembrane region" description="Helical" evidence="6">
    <location>
        <begin position="134"/>
        <end position="153"/>
    </location>
</feature>
<comment type="subcellular location">
    <subcellularLocation>
        <location evidence="1">Cell membrane</location>
        <topology evidence="1">Single-pass membrane protein</topology>
    </subcellularLocation>
</comment>
<keyword evidence="2" id="KW-1003">Cell membrane</keyword>
<evidence type="ECO:0000259" key="7">
    <source>
        <dbReference type="Pfam" id="PF04024"/>
    </source>
</evidence>
<feature type="transmembrane region" description="Helical" evidence="6">
    <location>
        <begin position="30"/>
        <end position="56"/>
    </location>
</feature>
<keyword evidence="3 6" id="KW-0812">Transmembrane</keyword>
<evidence type="ECO:0000256" key="2">
    <source>
        <dbReference type="ARBA" id="ARBA00022475"/>
    </source>
</evidence>
<keyword evidence="4 6" id="KW-1133">Transmembrane helix</keyword>
<evidence type="ECO:0000256" key="5">
    <source>
        <dbReference type="ARBA" id="ARBA00023136"/>
    </source>
</evidence>
<gene>
    <name evidence="8" type="ordered locus">Rcas_3130</name>
</gene>
<dbReference type="Pfam" id="PF04024">
    <property type="entry name" value="PspC"/>
    <property type="match status" value="1"/>
</dbReference>
<dbReference type="HOGENOM" id="CLU_099432_0_0_0"/>
<dbReference type="AlphaFoldDB" id="A7NNP3"/>
<evidence type="ECO:0000256" key="6">
    <source>
        <dbReference type="SAM" id="Phobius"/>
    </source>
</evidence>
<accession>A7NNP3</accession>
<dbReference type="KEGG" id="rca:Rcas_3130"/>
<organism evidence="8 9">
    <name type="scientific">Roseiflexus castenholzii (strain DSM 13941 / HLO8)</name>
    <dbReference type="NCBI Taxonomy" id="383372"/>
    <lineage>
        <taxon>Bacteria</taxon>
        <taxon>Bacillati</taxon>
        <taxon>Chloroflexota</taxon>
        <taxon>Chloroflexia</taxon>
        <taxon>Chloroflexales</taxon>
        <taxon>Roseiflexineae</taxon>
        <taxon>Roseiflexaceae</taxon>
        <taxon>Roseiflexus</taxon>
    </lineage>
</organism>
<sequence>MQSRLVRSRRDAVLAGVCGGLGDYFQIDPVIVRLIFVLVTLTSGIGFLLYPILWIIMPKAPPDTPSAFPGEGQQAGEQGAVFSRQAYQAQYSRQSGYAESSFADAASGPPQTGQTINLRMDPAMPPARAPRRRLNWAGIVLIGLGLIFLAEQFGIDTDIVFPLLMIVAGGMLIFRHR</sequence>
<keyword evidence="9" id="KW-1185">Reference proteome</keyword>
<dbReference type="OrthoDB" id="166925at2"/>
<proteinExistence type="predicted"/>
<evidence type="ECO:0000256" key="1">
    <source>
        <dbReference type="ARBA" id="ARBA00004162"/>
    </source>
</evidence>
<keyword evidence="5 6" id="KW-0472">Membrane</keyword>
<dbReference type="STRING" id="383372.Rcas_3130"/>
<protein>
    <submittedName>
        <fullName evidence="8">Phage shock protein C, PspC</fullName>
    </submittedName>
</protein>
<dbReference type="InterPro" id="IPR007168">
    <property type="entry name" value="Phageshock_PspC_N"/>
</dbReference>
<feature type="transmembrane region" description="Helical" evidence="6">
    <location>
        <begin position="159"/>
        <end position="175"/>
    </location>
</feature>
<feature type="domain" description="Phage shock protein PspC N-terminal" evidence="7">
    <location>
        <begin position="4"/>
        <end position="60"/>
    </location>
</feature>
<reference evidence="8 9" key="1">
    <citation type="submission" date="2007-08" db="EMBL/GenBank/DDBJ databases">
        <title>Complete sequence of Roseiflexus castenholzii DSM 13941.</title>
        <authorList>
            <consortium name="US DOE Joint Genome Institute"/>
            <person name="Copeland A."/>
            <person name="Lucas S."/>
            <person name="Lapidus A."/>
            <person name="Barry K."/>
            <person name="Glavina del Rio T."/>
            <person name="Dalin E."/>
            <person name="Tice H."/>
            <person name="Pitluck S."/>
            <person name="Thompson L.S."/>
            <person name="Brettin T."/>
            <person name="Bruce D."/>
            <person name="Detter J.C."/>
            <person name="Han C."/>
            <person name="Tapia R."/>
            <person name="Schmutz J."/>
            <person name="Larimer F."/>
            <person name="Land M."/>
            <person name="Hauser L."/>
            <person name="Kyrpides N."/>
            <person name="Mikhailova N."/>
            <person name="Bryant D.A."/>
            <person name="Hanada S."/>
            <person name="Tsukatani Y."/>
            <person name="Richardson P."/>
        </authorList>
    </citation>
    <scope>NUCLEOTIDE SEQUENCE [LARGE SCALE GENOMIC DNA]</scope>
    <source>
        <strain evidence="9">DSM 13941 / HLO8</strain>
    </source>
</reference>
<dbReference type="eggNOG" id="COG1983">
    <property type="taxonomic scope" value="Bacteria"/>
</dbReference>
<dbReference type="RefSeq" id="WP_012121608.1">
    <property type="nucleotide sequence ID" value="NC_009767.1"/>
</dbReference>
<dbReference type="GO" id="GO:0005886">
    <property type="term" value="C:plasma membrane"/>
    <property type="evidence" value="ECO:0007669"/>
    <property type="project" value="UniProtKB-SubCell"/>
</dbReference>
<name>A7NNP3_ROSCS</name>
<evidence type="ECO:0000256" key="4">
    <source>
        <dbReference type="ARBA" id="ARBA00022989"/>
    </source>
</evidence>
<evidence type="ECO:0000313" key="9">
    <source>
        <dbReference type="Proteomes" id="UP000000263"/>
    </source>
</evidence>
<dbReference type="EMBL" id="CP000804">
    <property type="protein sequence ID" value="ABU59184.1"/>
    <property type="molecule type" value="Genomic_DNA"/>
</dbReference>
<dbReference type="InterPro" id="IPR052027">
    <property type="entry name" value="PspC"/>
</dbReference>
<evidence type="ECO:0000256" key="3">
    <source>
        <dbReference type="ARBA" id="ARBA00022692"/>
    </source>
</evidence>
<dbReference type="PANTHER" id="PTHR33885">
    <property type="entry name" value="PHAGE SHOCK PROTEIN C"/>
    <property type="match status" value="1"/>
</dbReference>
<dbReference type="Proteomes" id="UP000000263">
    <property type="component" value="Chromosome"/>
</dbReference>
<dbReference type="PANTHER" id="PTHR33885:SF3">
    <property type="entry name" value="PHAGE SHOCK PROTEIN C"/>
    <property type="match status" value="1"/>
</dbReference>
<evidence type="ECO:0000313" key="8">
    <source>
        <dbReference type="EMBL" id="ABU59184.1"/>
    </source>
</evidence>